<dbReference type="PROSITE" id="PS50011">
    <property type="entry name" value="PROTEIN_KINASE_DOM"/>
    <property type="match status" value="1"/>
</dbReference>
<gene>
    <name evidence="3" type="primary">ABSGL_14262.1 scaffold 14385</name>
</gene>
<evidence type="ECO:0000313" key="4">
    <source>
        <dbReference type="Proteomes" id="UP000078561"/>
    </source>
</evidence>
<feature type="binding site" evidence="1">
    <location>
        <position position="170"/>
    </location>
    <ligand>
        <name>ATP</name>
        <dbReference type="ChEBI" id="CHEBI:30616"/>
    </ligand>
</feature>
<dbReference type="OMA" id="THIYRID"/>
<dbReference type="Pfam" id="PF00069">
    <property type="entry name" value="Pkinase"/>
    <property type="match status" value="1"/>
</dbReference>
<keyword evidence="4" id="KW-1185">Reference proteome</keyword>
<evidence type="ECO:0000313" key="3">
    <source>
        <dbReference type="EMBL" id="SAM08599.1"/>
    </source>
</evidence>
<dbReference type="EMBL" id="LT554895">
    <property type="protein sequence ID" value="SAM08599.1"/>
    <property type="molecule type" value="Genomic_DNA"/>
</dbReference>
<dbReference type="InterPro" id="IPR000719">
    <property type="entry name" value="Prot_kinase_dom"/>
</dbReference>
<evidence type="ECO:0000256" key="1">
    <source>
        <dbReference type="PROSITE-ProRule" id="PRU10141"/>
    </source>
</evidence>
<dbReference type="GO" id="GO:0004674">
    <property type="term" value="F:protein serine/threonine kinase activity"/>
    <property type="evidence" value="ECO:0007669"/>
    <property type="project" value="TreeGrafter"/>
</dbReference>
<dbReference type="InParanoid" id="A0A168SLG9"/>
<organism evidence="3">
    <name type="scientific">Absidia glauca</name>
    <name type="common">Pin mould</name>
    <dbReference type="NCBI Taxonomy" id="4829"/>
    <lineage>
        <taxon>Eukaryota</taxon>
        <taxon>Fungi</taxon>
        <taxon>Fungi incertae sedis</taxon>
        <taxon>Mucoromycota</taxon>
        <taxon>Mucoromycotina</taxon>
        <taxon>Mucoromycetes</taxon>
        <taxon>Mucorales</taxon>
        <taxon>Cunninghamellaceae</taxon>
        <taxon>Absidia</taxon>
    </lineage>
</organism>
<dbReference type="PANTHER" id="PTHR44329">
    <property type="entry name" value="SERINE/THREONINE-PROTEIN KINASE TNNI3K-RELATED"/>
    <property type="match status" value="1"/>
</dbReference>
<dbReference type="OrthoDB" id="6718656at2759"/>
<dbReference type="SUPFAM" id="SSF56112">
    <property type="entry name" value="Protein kinase-like (PK-like)"/>
    <property type="match status" value="1"/>
</dbReference>
<proteinExistence type="predicted"/>
<dbReference type="Proteomes" id="UP000078561">
    <property type="component" value="Unassembled WGS sequence"/>
</dbReference>
<protein>
    <recommendedName>
        <fullName evidence="2">Protein kinase domain-containing protein</fullName>
    </recommendedName>
</protein>
<keyword evidence="1" id="KW-0547">Nucleotide-binding</keyword>
<dbReference type="PROSITE" id="PS00107">
    <property type="entry name" value="PROTEIN_KINASE_ATP"/>
    <property type="match status" value="1"/>
</dbReference>
<evidence type="ECO:0000259" key="2">
    <source>
        <dbReference type="PROSITE" id="PS50011"/>
    </source>
</evidence>
<dbReference type="InterPro" id="IPR011009">
    <property type="entry name" value="Kinase-like_dom_sf"/>
</dbReference>
<dbReference type="GO" id="GO:0005524">
    <property type="term" value="F:ATP binding"/>
    <property type="evidence" value="ECO:0007669"/>
    <property type="project" value="UniProtKB-UniRule"/>
</dbReference>
<reference evidence="3" key="1">
    <citation type="submission" date="2016-04" db="EMBL/GenBank/DDBJ databases">
        <authorList>
            <person name="Evans L.H."/>
            <person name="Alamgir A."/>
            <person name="Owens N."/>
            <person name="Weber N.D."/>
            <person name="Virtaneva K."/>
            <person name="Barbian K."/>
            <person name="Babar A."/>
            <person name="Rosenke K."/>
        </authorList>
    </citation>
    <scope>NUCLEOTIDE SEQUENCE [LARGE SCALE GENOMIC DNA]</scope>
    <source>
        <strain evidence="3">CBS 101.48</strain>
    </source>
</reference>
<dbReference type="AlphaFoldDB" id="A0A168SLG9"/>
<accession>A0A168SLG9</accession>
<dbReference type="InterPro" id="IPR017441">
    <property type="entry name" value="Protein_kinase_ATP_BS"/>
</dbReference>
<dbReference type="Gene3D" id="1.10.510.10">
    <property type="entry name" value="Transferase(Phosphotransferase) domain 1"/>
    <property type="match status" value="1"/>
</dbReference>
<name>A0A168SLG9_ABSGL</name>
<dbReference type="InterPro" id="IPR051681">
    <property type="entry name" value="Ser/Thr_Kinases-Pseudokinases"/>
</dbReference>
<feature type="domain" description="Protein kinase" evidence="2">
    <location>
        <begin position="136"/>
        <end position="396"/>
    </location>
</feature>
<keyword evidence="1" id="KW-0067">ATP-binding</keyword>
<sequence length="471" mass="54332">MDESELDSIYKKTLSDELVYMTKRAIHNYICLYPHAFGLEVFYPERPFVPASELFEHLSYLYHDIIQHYTNNQVYFDHTWHWSLLWQQQLSMKILAEEHGKEKVIMASHPRARTAVRHIFHEDLDQYMQWFPWSWFSDMLFVGAGGFSAVYSCEMKPAYEVLTSTRMALKIVDDKLLNEISVESKVFAPLLFHGLTVCESTGDLMMVMKLSSDGNIENHMDMLPLEDLDLKTITGTILRLAANLADLHNVGMCHHNVHPRNIVCTDSDYFLVDYRYSTVSQESSSVMALTKAIYGRLPYVAPEVRRGQYTQKSDIYSLGIIIWQLVSKVIFPSPDVLLEGQQDRHHPETHIYRIDPVPGVPSWYTNLYVACLEPLPQHRPTAQDIIAALQPIHERLDYSVPLPRSVTEYILARRAEIADFLRTYSKVKGLVSVSASRLFTQNSLPSTLAFILLPYNKLPFNAIWTPQQDTH</sequence>
<dbReference type="STRING" id="4829.A0A168SLG9"/>